<dbReference type="Proteomes" id="UP000509638">
    <property type="component" value="Chromosome"/>
</dbReference>
<dbReference type="EMBL" id="CP058316">
    <property type="protein sequence ID" value="QLD12353.1"/>
    <property type="molecule type" value="Genomic_DNA"/>
</dbReference>
<organism evidence="1 2">
    <name type="scientific">Microbacterium oleivorans</name>
    <dbReference type="NCBI Taxonomy" id="273677"/>
    <lineage>
        <taxon>Bacteria</taxon>
        <taxon>Bacillati</taxon>
        <taxon>Actinomycetota</taxon>
        <taxon>Actinomycetes</taxon>
        <taxon>Micrococcales</taxon>
        <taxon>Microbacteriaceae</taxon>
        <taxon>Microbacterium</taxon>
    </lineage>
</organism>
<proteinExistence type="predicted"/>
<protein>
    <submittedName>
        <fullName evidence="1">Uncharacterized protein</fullName>
    </submittedName>
</protein>
<evidence type="ECO:0000313" key="2">
    <source>
        <dbReference type="Proteomes" id="UP000509638"/>
    </source>
</evidence>
<sequence>MSMDAADPAAGESVADRWRDDLVSTLDVIEDQPLSERSASYAALHDELSRRLDSGPSDNA</sequence>
<accession>A0A7D5F7U4</accession>
<dbReference type="AlphaFoldDB" id="A0A7D5F7U4"/>
<evidence type="ECO:0000313" key="1">
    <source>
        <dbReference type="EMBL" id="QLD12353.1"/>
    </source>
</evidence>
<name>A0A7D5F7U4_9MICO</name>
<dbReference type="RefSeq" id="WP_178013037.1">
    <property type="nucleotide sequence ID" value="NZ_CP058316.1"/>
</dbReference>
<gene>
    <name evidence="1" type="ORF">HW566_11565</name>
</gene>
<reference evidence="1 2" key="1">
    <citation type="submission" date="2020-06" db="EMBL/GenBank/DDBJ databases">
        <authorList>
            <person name="Jo H."/>
        </authorList>
    </citation>
    <scope>NUCLEOTIDE SEQUENCE [LARGE SCALE GENOMIC DNA]</scope>
    <source>
        <strain evidence="1 2">I46</strain>
    </source>
</reference>